<dbReference type="OMA" id="TIEITRM"/>
<protein>
    <submittedName>
        <fullName evidence="1">Uncharacterized protein</fullName>
    </submittedName>
</protein>
<dbReference type="GeneID" id="39748428"/>
<reference evidence="2" key="1">
    <citation type="submission" date="2017-04" db="EMBL/GenBank/DDBJ databases">
        <title>Plasmodium gonderi genome.</title>
        <authorList>
            <person name="Arisue N."/>
            <person name="Honma H."/>
            <person name="Kawai S."/>
            <person name="Tougan T."/>
            <person name="Tanabe K."/>
            <person name="Horii T."/>
        </authorList>
    </citation>
    <scope>NUCLEOTIDE SEQUENCE [LARGE SCALE GENOMIC DNA]</scope>
    <source>
        <strain evidence="2">ATCC 30045</strain>
    </source>
</reference>
<accession>A0A1Y1JHI5</accession>
<sequence length="629" mass="73380">MNQRRKMDRRKDKKYITVYYYSNDRSNKGKNDRKKKEEIKMGYVTIEITRMKHRIYPHSKINKEFIFQKGKNISGGKISGIHFLKDNSQNIKHGGIGTYKCRDKTRGFIANFINSFWNKNIKGYWTYILFDVIFATKKRINEKINYFYKEFVLNNDYFYSELKINNKTVNMDKVNAALNSFNVERAKMFLESACVYDNIINIGITSKGNTTTFPQYLGLNNSSFEYSNLNGMYKNTSTTDNYYAQNMINFNGFNNLFFNQNFFSQSNFSHFNCRDDSCLHQKFGNINFHTDLTPTIKQNVKHFYISLVNKKTNVKELRKISLMEISNFPSFFLCQGFLSEVESYLALNHCLLYVKKNQAEMSQIHLNLFSILIDVDEVNFLEERISKSILRHIINRLTTLFKISTDDIQSVHFCIYIKNNQEMETLNFVEKNIYKYSIFIFLSSKNGNFIEFPYNGLKIMVMIGNCMIYECTGRNKCNGGENMSNSNTFKFELSEEKLFFLKINLKENVDLHHVVVSETDTTEKGIEQFSNDAKLTGLPKTVASNISYSSNNSINNNVNDRTVEGLNPKANSFSSLQKNVDKINKEIVDLNMNIMKYLYLRTTNSKNCEILPVVFDSQSGKGRNCSQKR</sequence>
<dbReference type="OrthoDB" id="375620at2759"/>
<dbReference type="RefSeq" id="XP_028544289.1">
    <property type="nucleotide sequence ID" value="XM_028688488.1"/>
</dbReference>
<name>A0A1Y1JHI5_PLAGO</name>
<evidence type="ECO:0000313" key="1">
    <source>
        <dbReference type="EMBL" id="GAW81700.1"/>
    </source>
</evidence>
<organism evidence="1 2">
    <name type="scientific">Plasmodium gonderi</name>
    <dbReference type="NCBI Taxonomy" id="77519"/>
    <lineage>
        <taxon>Eukaryota</taxon>
        <taxon>Sar</taxon>
        <taxon>Alveolata</taxon>
        <taxon>Apicomplexa</taxon>
        <taxon>Aconoidasida</taxon>
        <taxon>Haemosporida</taxon>
        <taxon>Plasmodiidae</taxon>
        <taxon>Plasmodium</taxon>
        <taxon>Plasmodium (Plasmodium)</taxon>
    </lineage>
</organism>
<dbReference type="Proteomes" id="UP000195521">
    <property type="component" value="Unassembled WGS sequence"/>
</dbReference>
<gene>
    <name evidence="1" type="ORF">PGO_111490</name>
</gene>
<dbReference type="AlphaFoldDB" id="A0A1Y1JHI5"/>
<proteinExistence type="predicted"/>
<evidence type="ECO:0000313" key="2">
    <source>
        <dbReference type="Proteomes" id="UP000195521"/>
    </source>
</evidence>
<comment type="caution">
    <text evidence="1">The sequence shown here is derived from an EMBL/GenBank/DDBJ whole genome shotgun (WGS) entry which is preliminary data.</text>
</comment>
<dbReference type="EMBL" id="BDQF01000012">
    <property type="protein sequence ID" value="GAW81700.1"/>
    <property type="molecule type" value="Genomic_DNA"/>
</dbReference>
<keyword evidence="2" id="KW-1185">Reference proteome</keyword>